<accession>A0A1G6LQE9</accession>
<dbReference type="Proteomes" id="UP000199034">
    <property type="component" value="Unassembled WGS sequence"/>
</dbReference>
<keyword evidence="3" id="KW-1185">Reference proteome</keyword>
<dbReference type="RefSeq" id="WP_090851695.1">
    <property type="nucleotide sequence ID" value="NZ_FMZM01000002.1"/>
</dbReference>
<dbReference type="AlphaFoldDB" id="A0A1G6LQE9"/>
<gene>
    <name evidence="2" type="ORF">SAMN05421872_102329</name>
</gene>
<organism evidence="2 3">
    <name type="scientific">Nocardioides lianchengensis</name>
    <dbReference type="NCBI Taxonomy" id="1045774"/>
    <lineage>
        <taxon>Bacteria</taxon>
        <taxon>Bacillati</taxon>
        <taxon>Actinomycetota</taxon>
        <taxon>Actinomycetes</taxon>
        <taxon>Propionibacteriales</taxon>
        <taxon>Nocardioidaceae</taxon>
        <taxon>Nocardioides</taxon>
    </lineage>
</organism>
<sequence>MDWVKSLVGYYRLIEIATGDDAMEVMFKRADALAGELGTDGFIPDAMLPMLTRRPAQAKKIADRLAKTGLWVRVRGGYMIVDWASINAELKKLQDKKKRDRDRKRASRAAGHDTDQSEDVSADAGADGHEESLYESERESKRETTAAAAAVARAAAAPVDNAPKTLDLPPAVEILRAALDAHKLTVRWDKLTAEHLAEIERLVDLHGDSRLVHAAKASYRPDRPAVFAQAWLAAWQALPSPGTPLHAVPAPPCDEPGHSGTTKHCVQCASEAKGVDPAATRSRRSRA</sequence>
<feature type="compositionally biased region" description="Basic and acidic residues" evidence="1">
    <location>
        <begin position="126"/>
        <end position="144"/>
    </location>
</feature>
<feature type="region of interest" description="Disordered" evidence="1">
    <location>
        <begin position="94"/>
        <end position="147"/>
    </location>
</feature>
<evidence type="ECO:0000313" key="3">
    <source>
        <dbReference type="Proteomes" id="UP000199034"/>
    </source>
</evidence>
<name>A0A1G6LQE9_9ACTN</name>
<proteinExistence type="predicted"/>
<feature type="compositionally biased region" description="Basic residues" evidence="1">
    <location>
        <begin position="94"/>
        <end position="107"/>
    </location>
</feature>
<evidence type="ECO:0000256" key="1">
    <source>
        <dbReference type="SAM" id="MobiDB-lite"/>
    </source>
</evidence>
<dbReference type="EMBL" id="FMZM01000002">
    <property type="protein sequence ID" value="SDC45502.1"/>
    <property type="molecule type" value="Genomic_DNA"/>
</dbReference>
<reference evidence="2 3" key="1">
    <citation type="submission" date="2016-10" db="EMBL/GenBank/DDBJ databases">
        <authorList>
            <person name="de Groot N.N."/>
        </authorList>
    </citation>
    <scope>NUCLEOTIDE SEQUENCE [LARGE SCALE GENOMIC DNA]</scope>
    <source>
        <strain evidence="2 3">CGMCC 4.6858</strain>
    </source>
</reference>
<evidence type="ECO:0000313" key="2">
    <source>
        <dbReference type="EMBL" id="SDC45502.1"/>
    </source>
</evidence>
<dbReference type="STRING" id="1045774.SAMN05421872_102329"/>
<dbReference type="OrthoDB" id="3831516at2"/>
<protein>
    <submittedName>
        <fullName evidence="2">Uncharacterized protein</fullName>
    </submittedName>
</protein>